<dbReference type="KEGG" id="pfre:RM25_1976"/>
<dbReference type="EC" id="2.1.1.-" evidence="2"/>
<name>A0A068VTK2_PROFF</name>
<keyword evidence="2" id="KW-0489">Methyltransferase</keyword>
<evidence type="ECO:0000259" key="1">
    <source>
        <dbReference type="Pfam" id="PF08241"/>
    </source>
</evidence>
<evidence type="ECO:0000313" key="2">
    <source>
        <dbReference type="EMBL" id="CEP26643.1"/>
    </source>
</evidence>
<accession>A0A068VTK2</accession>
<dbReference type="GO" id="GO:0032259">
    <property type="term" value="P:methylation"/>
    <property type="evidence" value="ECO:0007669"/>
    <property type="project" value="UniProtKB-KW"/>
</dbReference>
<proteinExistence type="predicted"/>
<gene>
    <name evidence="2" type="ORF">PFCIRM138_08650</name>
</gene>
<dbReference type="Pfam" id="PF08241">
    <property type="entry name" value="Methyltransf_11"/>
    <property type="match status" value="1"/>
</dbReference>
<dbReference type="InterPro" id="IPR013216">
    <property type="entry name" value="Methyltransf_11"/>
</dbReference>
<dbReference type="AlphaFoldDB" id="A0A068VTK2"/>
<dbReference type="GO" id="GO:0008757">
    <property type="term" value="F:S-adenosylmethionine-dependent methyltransferase activity"/>
    <property type="evidence" value="ECO:0007669"/>
    <property type="project" value="InterPro"/>
</dbReference>
<dbReference type="GeneID" id="61221351"/>
<feature type="domain" description="Methyltransferase type 11" evidence="1">
    <location>
        <begin position="27"/>
        <end position="112"/>
    </location>
</feature>
<dbReference type="PATRIC" id="fig|66712.6.peg.2012"/>
<dbReference type="InterPro" id="IPR029063">
    <property type="entry name" value="SAM-dependent_MTases_sf"/>
</dbReference>
<organism evidence="2">
    <name type="scientific">Propionibacterium freudenreichii subsp. freudenreichii</name>
    <dbReference type="NCBI Taxonomy" id="66712"/>
    <lineage>
        <taxon>Bacteria</taxon>
        <taxon>Bacillati</taxon>
        <taxon>Actinomycetota</taxon>
        <taxon>Actinomycetes</taxon>
        <taxon>Propionibacteriales</taxon>
        <taxon>Propionibacteriaceae</taxon>
        <taxon>Propionibacterium</taxon>
    </lineage>
</organism>
<dbReference type="EMBL" id="LM676417">
    <property type="protein sequence ID" value="CEP26643.1"/>
    <property type="molecule type" value="Genomic_DNA"/>
</dbReference>
<protein>
    <submittedName>
        <fullName evidence="2">Methyltransferase</fullName>
        <ecNumber evidence="2">2.1.1.-</ecNumber>
    </submittedName>
</protein>
<reference evidence="2" key="1">
    <citation type="submission" date="2014-08" db="EMBL/GenBank/DDBJ databases">
        <authorList>
            <person name="Falentin Helene"/>
        </authorList>
    </citation>
    <scope>NUCLEOTIDE SEQUENCE</scope>
</reference>
<dbReference type="CDD" id="cd02440">
    <property type="entry name" value="AdoMet_MTases"/>
    <property type="match status" value="1"/>
</dbReference>
<dbReference type="Gene3D" id="3.40.50.150">
    <property type="entry name" value="Vaccinia Virus protein VP39"/>
    <property type="match status" value="1"/>
</dbReference>
<dbReference type="RefSeq" id="WP_013161909.1">
    <property type="nucleotide sequence ID" value="NZ_CP010341.1"/>
</dbReference>
<sequence length="249" mass="27553">MSSGAPRFPDAALEWLVGERTDRHVLTLGPGAGLPRKLARRGQHVWCIVDDDHDLNPRPDLPELQYVVARPESLPFEPCQFDVVLAHQILHKLAPGLVLGEFARVLKPGGWVGASYLVRDDSVPWVRRLVAVMRTVDPNAMSADVGASAIQTLISSKYFPRHEQRDFRIWVPVTRQELIAMAASQPRVAALPELGRDRLLTAVGAIYDGASAGSELRLPYQLSCYRAYVDHDELTTPIVLSDDALIIPL</sequence>
<dbReference type="SUPFAM" id="SSF53335">
    <property type="entry name" value="S-adenosyl-L-methionine-dependent methyltransferases"/>
    <property type="match status" value="1"/>
</dbReference>
<keyword evidence="2" id="KW-0808">Transferase</keyword>